<dbReference type="EMBL" id="UINC01024386">
    <property type="protein sequence ID" value="SVA97893.1"/>
    <property type="molecule type" value="Genomic_DNA"/>
</dbReference>
<accession>A0A382AA97</accession>
<protein>
    <submittedName>
        <fullName evidence="1">Uncharacterized protein</fullName>
    </submittedName>
</protein>
<name>A0A382AA97_9ZZZZ</name>
<feature type="non-terminal residue" evidence="1">
    <location>
        <position position="33"/>
    </location>
</feature>
<sequence>MIDTHCELIDDRGTINQQVEHLAFSLSHLILRI</sequence>
<reference evidence="1" key="1">
    <citation type="submission" date="2018-05" db="EMBL/GenBank/DDBJ databases">
        <authorList>
            <person name="Lanie J.A."/>
            <person name="Ng W.-L."/>
            <person name="Kazmierczak K.M."/>
            <person name="Andrzejewski T.M."/>
            <person name="Davidsen T.M."/>
            <person name="Wayne K.J."/>
            <person name="Tettelin H."/>
            <person name="Glass J.I."/>
            <person name="Rusch D."/>
            <person name="Podicherti R."/>
            <person name="Tsui H.-C.T."/>
            <person name="Winkler M.E."/>
        </authorList>
    </citation>
    <scope>NUCLEOTIDE SEQUENCE</scope>
</reference>
<evidence type="ECO:0000313" key="1">
    <source>
        <dbReference type="EMBL" id="SVA97893.1"/>
    </source>
</evidence>
<proteinExistence type="predicted"/>
<dbReference type="AlphaFoldDB" id="A0A382AA97"/>
<organism evidence="1">
    <name type="scientific">marine metagenome</name>
    <dbReference type="NCBI Taxonomy" id="408172"/>
    <lineage>
        <taxon>unclassified sequences</taxon>
        <taxon>metagenomes</taxon>
        <taxon>ecological metagenomes</taxon>
    </lineage>
</organism>
<gene>
    <name evidence="1" type="ORF">METZ01_LOCUS150747</name>
</gene>